<evidence type="ECO:0000313" key="5">
    <source>
        <dbReference type="Proteomes" id="UP000237000"/>
    </source>
</evidence>
<dbReference type="InParanoid" id="A0A2P5A6H5"/>
<name>A0A2P5A6H5_TREOI</name>
<evidence type="ECO:0000259" key="3">
    <source>
        <dbReference type="Pfam" id="PF23598"/>
    </source>
</evidence>
<dbReference type="Gene3D" id="3.80.10.10">
    <property type="entry name" value="Ribonuclease Inhibitor"/>
    <property type="match status" value="2"/>
</dbReference>
<organism evidence="4 5">
    <name type="scientific">Trema orientale</name>
    <name type="common">Charcoal tree</name>
    <name type="synonym">Celtis orientalis</name>
    <dbReference type="NCBI Taxonomy" id="63057"/>
    <lineage>
        <taxon>Eukaryota</taxon>
        <taxon>Viridiplantae</taxon>
        <taxon>Streptophyta</taxon>
        <taxon>Embryophyta</taxon>
        <taxon>Tracheophyta</taxon>
        <taxon>Spermatophyta</taxon>
        <taxon>Magnoliopsida</taxon>
        <taxon>eudicotyledons</taxon>
        <taxon>Gunneridae</taxon>
        <taxon>Pentapetalae</taxon>
        <taxon>rosids</taxon>
        <taxon>fabids</taxon>
        <taxon>Rosales</taxon>
        <taxon>Cannabaceae</taxon>
        <taxon>Trema</taxon>
    </lineage>
</organism>
<protein>
    <submittedName>
        <fullName evidence="4">LRR domain containing protein</fullName>
    </submittedName>
</protein>
<proteinExistence type="predicted"/>
<accession>A0A2P5A6H5</accession>
<keyword evidence="2" id="KW-0611">Plant defense</keyword>
<evidence type="ECO:0000256" key="1">
    <source>
        <dbReference type="ARBA" id="ARBA00022737"/>
    </source>
</evidence>
<gene>
    <name evidence="4" type="ORF">TorRG33x02_356830</name>
</gene>
<feature type="domain" description="Disease resistance R13L4/SHOC-2-like LRR" evidence="3">
    <location>
        <begin position="70"/>
        <end position="185"/>
    </location>
</feature>
<dbReference type="InterPro" id="IPR032675">
    <property type="entry name" value="LRR_dom_sf"/>
</dbReference>
<dbReference type="Proteomes" id="UP000237000">
    <property type="component" value="Unassembled WGS sequence"/>
</dbReference>
<dbReference type="PANTHER" id="PTHR36766:SF40">
    <property type="entry name" value="DISEASE RESISTANCE PROTEIN RGA3"/>
    <property type="match status" value="1"/>
</dbReference>
<sequence>METMNVARPLVQPLLPTKATNEASSSSNLSNTKNLSIYGNEDLQCLPDWLKGLPYLEMLQVLECSKFKDLSPCIQDLTLLRMLMIDNCEVFNMSNDDPITWRSLRSLRFLLFNCLPKLSALPQGIQYATSLEYLYILDCKSLASIPEWINNLKSLQILSISACPNLKSLPEGIRDLTSLDVLEIKDCPVLLKAYWSRLA</sequence>
<dbReference type="PANTHER" id="PTHR36766">
    <property type="entry name" value="PLANT BROAD-SPECTRUM MILDEW RESISTANCE PROTEIN RPW8"/>
    <property type="match status" value="1"/>
</dbReference>
<dbReference type="GO" id="GO:0006952">
    <property type="term" value="P:defense response"/>
    <property type="evidence" value="ECO:0007669"/>
    <property type="project" value="UniProtKB-KW"/>
</dbReference>
<dbReference type="AlphaFoldDB" id="A0A2P5A6H5"/>
<keyword evidence="5" id="KW-1185">Reference proteome</keyword>
<keyword evidence="1" id="KW-0677">Repeat</keyword>
<reference evidence="5" key="1">
    <citation type="submission" date="2016-06" db="EMBL/GenBank/DDBJ databases">
        <title>Parallel loss of symbiosis genes in relatives of nitrogen-fixing non-legume Parasponia.</title>
        <authorList>
            <person name="Van Velzen R."/>
            <person name="Holmer R."/>
            <person name="Bu F."/>
            <person name="Rutten L."/>
            <person name="Van Zeijl A."/>
            <person name="Liu W."/>
            <person name="Santuari L."/>
            <person name="Cao Q."/>
            <person name="Sharma T."/>
            <person name="Shen D."/>
            <person name="Roswanjaya Y."/>
            <person name="Wardhani T."/>
            <person name="Kalhor M.S."/>
            <person name="Jansen J."/>
            <person name="Van den Hoogen J."/>
            <person name="Gungor B."/>
            <person name="Hartog M."/>
            <person name="Hontelez J."/>
            <person name="Verver J."/>
            <person name="Yang W.-C."/>
            <person name="Schijlen E."/>
            <person name="Repin R."/>
            <person name="Schilthuizen M."/>
            <person name="Schranz E."/>
            <person name="Heidstra R."/>
            <person name="Miyata K."/>
            <person name="Fedorova E."/>
            <person name="Kohlen W."/>
            <person name="Bisseling T."/>
            <person name="Smit S."/>
            <person name="Geurts R."/>
        </authorList>
    </citation>
    <scope>NUCLEOTIDE SEQUENCE [LARGE SCALE GENOMIC DNA]</scope>
    <source>
        <strain evidence="5">cv. RG33-2</strain>
    </source>
</reference>
<dbReference type="OrthoDB" id="1928346at2759"/>
<dbReference type="EMBL" id="JXTC01001165">
    <property type="protein sequence ID" value="PON32142.1"/>
    <property type="molecule type" value="Genomic_DNA"/>
</dbReference>
<evidence type="ECO:0000256" key="2">
    <source>
        <dbReference type="ARBA" id="ARBA00022821"/>
    </source>
</evidence>
<dbReference type="InterPro" id="IPR055414">
    <property type="entry name" value="LRR_R13L4/SHOC2-like"/>
</dbReference>
<dbReference type="Pfam" id="PF23598">
    <property type="entry name" value="LRR_14"/>
    <property type="match status" value="1"/>
</dbReference>
<dbReference type="SUPFAM" id="SSF52058">
    <property type="entry name" value="L domain-like"/>
    <property type="match status" value="1"/>
</dbReference>
<evidence type="ECO:0000313" key="4">
    <source>
        <dbReference type="EMBL" id="PON32142.1"/>
    </source>
</evidence>
<comment type="caution">
    <text evidence="4">The sequence shown here is derived from an EMBL/GenBank/DDBJ whole genome shotgun (WGS) entry which is preliminary data.</text>
</comment>